<evidence type="ECO:0000313" key="9">
    <source>
        <dbReference type="Proteomes" id="UP000305654"/>
    </source>
</evidence>
<dbReference type="NCBIfam" id="TIGR02432">
    <property type="entry name" value="lysidine_TilS_N"/>
    <property type="match status" value="1"/>
</dbReference>
<evidence type="ECO:0000256" key="3">
    <source>
        <dbReference type="ARBA" id="ARBA00022741"/>
    </source>
</evidence>
<dbReference type="EMBL" id="VCDI01000007">
    <property type="protein sequence ID" value="TLU71310.1"/>
    <property type="molecule type" value="Genomic_DNA"/>
</dbReference>
<dbReference type="EC" id="6.3.4.19" evidence="6"/>
<evidence type="ECO:0000313" key="8">
    <source>
        <dbReference type="EMBL" id="TLU71310.1"/>
    </source>
</evidence>
<evidence type="ECO:0000256" key="6">
    <source>
        <dbReference type="HAMAP-Rule" id="MF_01161"/>
    </source>
</evidence>
<comment type="subcellular location">
    <subcellularLocation>
        <location evidence="6">Cytoplasm</location>
    </subcellularLocation>
</comment>
<dbReference type="GO" id="GO:0006400">
    <property type="term" value="P:tRNA modification"/>
    <property type="evidence" value="ECO:0007669"/>
    <property type="project" value="UniProtKB-UniRule"/>
</dbReference>
<name>A0A5R9J0W2_9PROT</name>
<dbReference type="InterPro" id="IPR012094">
    <property type="entry name" value="tRNA_Ile_lys_synt"/>
</dbReference>
<dbReference type="RefSeq" id="WP_138327347.1">
    <property type="nucleotide sequence ID" value="NZ_VCDI01000007.1"/>
</dbReference>
<dbReference type="GO" id="GO:0005524">
    <property type="term" value="F:ATP binding"/>
    <property type="evidence" value="ECO:0007669"/>
    <property type="project" value="UniProtKB-UniRule"/>
</dbReference>
<keyword evidence="6" id="KW-0963">Cytoplasm</keyword>
<dbReference type="InterPro" id="IPR011063">
    <property type="entry name" value="TilS/TtcA_N"/>
</dbReference>
<feature type="binding site" evidence="6">
    <location>
        <begin position="18"/>
        <end position="23"/>
    </location>
    <ligand>
        <name>ATP</name>
        <dbReference type="ChEBI" id="CHEBI:30616"/>
    </ligand>
</feature>
<dbReference type="CDD" id="cd01992">
    <property type="entry name" value="TilS_N"/>
    <property type="match status" value="1"/>
</dbReference>
<gene>
    <name evidence="6 8" type="primary">tilS</name>
    <name evidence="8" type="ORF">FE263_17595</name>
</gene>
<feature type="domain" description="tRNA(Ile)-lysidine/2-thiocytidine synthase N-terminal" evidence="7">
    <location>
        <begin position="13"/>
        <end position="191"/>
    </location>
</feature>
<dbReference type="Proteomes" id="UP000305654">
    <property type="component" value="Unassembled WGS sequence"/>
</dbReference>
<evidence type="ECO:0000259" key="7">
    <source>
        <dbReference type="Pfam" id="PF01171"/>
    </source>
</evidence>
<dbReference type="AlphaFoldDB" id="A0A5R9J0W2"/>
<dbReference type="Gene3D" id="3.40.50.620">
    <property type="entry name" value="HUPs"/>
    <property type="match status" value="1"/>
</dbReference>
<evidence type="ECO:0000256" key="1">
    <source>
        <dbReference type="ARBA" id="ARBA00022598"/>
    </source>
</evidence>
<protein>
    <recommendedName>
        <fullName evidence="6">tRNA(Ile)-lysidine synthase</fullName>
        <ecNumber evidence="6">6.3.4.19</ecNumber>
    </recommendedName>
    <alternativeName>
        <fullName evidence="6">tRNA(Ile)-2-lysyl-cytidine synthase</fullName>
    </alternativeName>
    <alternativeName>
        <fullName evidence="6">tRNA(Ile)-lysidine synthetase</fullName>
    </alternativeName>
</protein>
<reference evidence="8 9" key="1">
    <citation type="submission" date="2019-05" db="EMBL/GenBank/DDBJ databases">
        <authorList>
            <person name="Pankratov T."/>
            <person name="Grouzdev D."/>
        </authorList>
    </citation>
    <scope>NUCLEOTIDE SEQUENCE [LARGE SCALE GENOMIC DNA]</scope>
    <source>
        <strain evidence="8 9">KEBCLARHB70R</strain>
    </source>
</reference>
<keyword evidence="3 6" id="KW-0547">Nucleotide-binding</keyword>
<dbReference type="OrthoDB" id="9807403at2"/>
<sequence>MRPLGPWGGVERLAVAVSGGADSLCLAVLAWRWAAGAGAGCLGLIVDHGLRDGSAAEAVETAGRLAGIGMASRILRVEGLDRGPGLAARAREARYALLAQACREAGIVDLLVGHHAGDQAETSLMRQRAGSGPDGLAAMPLVLETHDLRLLRPLLPAAPERLRATLHACGMQWIEDPSNRDPVALRSRLRSELAASDVPTREALLRGTLQAGGDRMRRRRRLAAELAEGSMLRPEGFALLPAVLPAPGALAALIRTVAGAAHLPPAGAVEDLVARSRAATLWGTRLLPAGRLGPGWLLVREADAVQAPLPAGDGVLWDGRFRLRLNAAPLPAGAMIGAAPARQAGRARTVPAAVRAGMATLIDEGGDELALPAGAGFVFEPRLPAVVDALFAMSR</sequence>
<dbReference type="Pfam" id="PF01171">
    <property type="entry name" value="ATP_bind_3"/>
    <property type="match status" value="1"/>
</dbReference>
<dbReference type="GO" id="GO:0005737">
    <property type="term" value="C:cytoplasm"/>
    <property type="evidence" value="ECO:0007669"/>
    <property type="project" value="UniProtKB-SubCell"/>
</dbReference>
<dbReference type="InterPro" id="IPR014729">
    <property type="entry name" value="Rossmann-like_a/b/a_fold"/>
</dbReference>
<keyword evidence="1 6" id="KW-0436">Ligase</keyword>
<dbReference type="GO" id="GO:0032267">
    <property type="term" value="F:tRNA(Ile)-lysidine synthase activity"/>
    <property type="evidence" value="ECO:0007669"/>
    <property type="project" value="UniProtKB-EC"/>
</dbReference>
<comment type="caution">
    <text evidence="8">The sequence shown here is derived from an EMBL/GenBank/DDBJ whole genome shotgun (WGS) entry which is preliminary data.</text>
</comment>
<dbReference type="InterPro" id="IPR012795">
    <property type="entry name" value="tRNA_Ile_lys_synt_N"/>
</dbReference>
<dbReference type="HAMAP" id="MF_01161">
    <property type="entry name" value="tRNA_Ile_lys_synt"/>
    <property type="match status" value="1"/>
</dbReference>
<comment type="function">
    <text evidence="6">Ligates lysine onto the cytidine present at position 34 of the AUA codon-specific tRNA(Ile) that contains the anticodon CAU, in an ATP-dependent manner. Cytidine is converted to lysidine, thus changing the amino acid specificity of the tRNA from methionine to isoleucine.</text>
</comment>
<dbReference type="PANTHER" id="PTHR43033:SF5">
    <property type="entry name" value="TRNA(ILE)-LYSIDINE SYNTHETASE"/>
    <property type="match status" value="1"/>
</dbReference>
<dbReference type="PANTHER" id="PTHR43033">
    <property type="entry name" value="TRNA(ILE)-LYSIDINE SYNTHASE-RELATED"/>
    <property type="match status" value="1"/>
</dbReference>
<comment type="domain">
    <text evidence="6">The N-terminal region contains the highly conserved SGGXDS motif, predicted to be a P-loop motif involved in ATP binding.</text>
</comment>
<keyword evidence="4 6" id="KW-0067">ATP-binding</keyword>
<organism evidence="8 9">
    <name type="scientific">Lichenicoccus roseus</name>
    <dbReference type="NCBI Taxonomy" id="2683649"/>
    <lineage>
        <taxon>Bacteria</taxon>
        <taxon>Pseudomonadati</taxon>
        <taxon>Pseudomonadota</taxon>
        <taxon>Alphaproteobacteria</taxon>
        <taxon>Acetobacterales</taxon>
        <taxon>Acetobacteraceae</taxon>
        <taxon>Lichenicoccus</taxon>
    </lineage>
</organism>
<comment type="catalytic activity">
    <reaction evidence="5 6">
        <text>cytidine(34) in tRNA(Ile2) + L-lysine + ATP = lysidine(34) in tRNA(Ile2) + AMP + diphosphate + H(+)</text>
        <dbReference type="Rhea" id="RHEA:43744"/>
        <dbReference type="Rhea" id="RHEA-COMP:10625"/>
        <dbReference type="Rhea" id="RHEA-COMP:10670"/>
        <dbReference type="ChEBI" id="CHEBI:15378"/>
        <dbReference type="ChEBI" id="CHEBI:30616"/>
        <dbReference type="ChEBI" id="CHEBI:32551"/>
        <dbReference type="ChEBI" id="CHEBI:33019"/>
        <dbReference type="ChEBI" id="CHEBI:82748"/>
        <dbReference type="ChEBI" id="CHEBI:83665"/>
        <dbReference type="ChEBI" id="CHEBI:456215"/>
        <dbReference type="EC" id="6.3.4.19"/>
    </reaction>
</comment>
<keyword evidence="2 6" id="KW-0819">tRNA processing</keyword>
<keyword evidence="9" id="KW-1185">Reference proteome</keyword>
<evidence type="ECO:0000256" key="5">
    <source>
        <dbReference type="ARBA" id="ARBA00048539"/>
    </source>
</evidence>
<dbReference type="SUPFAM" id="SSF52402">
    <property type="entry name" value="Adenine nucleotide alpha hydrolases-like"/>
    <property type="match status" value="1"/>
</dbReference>
<evidence type="ECO:0000256" key="4">
    <source>
        <dbReference type="ARBA" id="ARBA00022840"/>
    </source>
</evidence>
<comment type="similarity">
    <text evidence="6">Belongs to the tRNA(Ile)-lysidine synthase family.</text>
</comment>
<evidence type="ECO:0000256" key="2">
    <source>
        <dbReference type="ARBA" id="ARBA00022694"/>
    </source>
</evidence>
<proteinExistence type="inferred from homology"/>
<accession>A0A5R9J0W2</accession>